<feature type="region of interest" description="Disordered" evidence="1">
    <location>
        <begin position="42"/>
        <end position="61"/>
    </location>
</feature>
<evidence type="ECO:0000256" key="1">
    <source>
        <dbReference type="SAM" id="MobiDB-lite"/>
    </source>
</evidence>
<accession>A0A6J5SD49</accession>
<evidence type="ECO:0000313" key="4">
    <source>
        <dbReference type="EMBL" id="CAB4196331.1"/>
    </source>
</evidence>
<gene>
    <name evidence="3" type="ORF">UFOVP1070_12</name>
    <name evidence="4" type="ORF">UFOVP1302_72</name>
    <name evidence="5" type="ORF">UFOVP1416_40</name>
    <name evidence="2" type="ORF">UFOVP895_75</name>
</gene>
<sequence length="630" mass="66769">MNLLQAQDALKNASDQQLMALMQSPDSTAPSYLVLSEIRRRKDMRAKQAPEGAPNRTVAEELTAPQAPVGIQALQGMAPQGSMDPDGVDAAEGGVQGMAAGGLASLRRYQEGGVVRMEGGGQPPTPPPPTPPPSTPSRPLSQMSPSEVRAYITGQFPGYGERLDRFDYEANEGLPQPPGYTAQEALLELYRRGLNPTTLRPYPSNAGIFSSGDNAEEFGNFTPAPPASVGRPSTAATPTEDADPYSGVFPLGEDVLGAPLNQQPQPSPAPPAPAGFAGSIPGVGAAVAPVVSGSALPPAAGQRPAPSAAGQRPAPSAGGQRPTAGIATLAPAAAHNESQVPSFADLMRRNAELFPDNMSGIRSQMREDRVDPAARRNEAVNMALIEAGLRIAGSRNPSLIGAIGEGALPAVQSYGQQLGQIRGEQRQSRQDELELAKQEVTRQFAIGQISAAEYRTRMDNINANARIAAQERGADRRAGASEAAADRRLERERILRTEQAHREGLYTPQEFAELSLEQQAHVREMRPTRPLDTANVASSLNRENAQIISLREELGSLREAPSQTTLFGSPNPEFARWTARKADLEARLRTSTARASELDNILIYGRPRPGAGGATTGRNAADASDPFGLR</sequence>
<protein>
    <submittedName>
        <fullName evidence="5">Uncharacterized protein</fullName>
    </submittedName>
</protein>
<reference evidence="5" key="1">
    <citation type="submission" date="2020-05" db="EMBL/GenBank/DDBJ databases">
        <authorList>
            <person name="Chiriac C."/>
            <person name="Salcher M."/>
            <person name="Ghai R."/>
            <person name="Kavagutti S V."/>
        </authorList>
    </citation>
    <scope>NUCLEOTIDE SEQUENCE</scope>
</reference>
<feature type="region of interest" description="Disordered" evidence="1">
    <location>
        <begin position="217"/>
        <end position="276"/>
    </location>
</feature>
<dbReference type="EMBL" id="LR797379">
    <property type="protein sequence ID" value="CAB4211796.1"/>
    <property type="molecule type" value="Genomic_DNA"/>
</dbReference>
<proteinExistence type="predicted"/>
<feature type="region of interest" description="Disordered" evidence="1">
    <location>
        <begin position="604"/>
        <end position="630"/>
    </location>
</feature>
<evidence type="ECO:0000313" key="2">
    <source>
        <dbReference type="EMBL" id="CAB4169704.1"/>
    </source>
</evidence>
<dbReference type="EMBL" id="LR796842">
    <property type="protein sequence ID" value="CAB4169704.1"/>
    <property type="molecule type" value="Genomic_DNA"/>
</dbReference>
<feature type="region of interest" description="Disordered" evidence="1">
    <location>
        <begin position="297"/>
        <end position="323"/>
    </location>
</feature>
<dbReference type="EMBL" id="LR797017">
    <property type="protein sequence ID" value="CAB4181064.1"/>
    <property type="molecule type" value="Genomic_DNA"/>
</dbReference>
<dbReference type="EMBL" id="LR797245">
    <property type="protein sequence ID" value="CAB4196331.1"/>
    <property type="molecule type" value="Genomic_DNA"/>
</dbReference>
<evidence type="ECO:0000313" key="3">
    <source>
        <dbReference type="EMBL" id="CAB4181064.1"/>
    </source>
</evidence>
<organism evidence="5">
    <name type="scientific">uncultured Caudovirales phage</name>
    <dbReference type="NCBI Taxonomy" id="2100421"/>
    <lineage>
        <taxon>Viruses</taxon>
        <taxon>Duplodnaviria</taxon>
        <taxon>Heunggongvirae</taxon>
        <taxon>Uroviricota</taxon>
        <taxon>Caudoviricetes</taxon>
        <taxon>Peduoviridae</taxon>
        <taxon>Maltschvirus</taxon>
        <taxon>Maltschvirus maltsch</taxon>
    </lineage>
</organism>
<name>A0A6J5SD49_9CAUD</name>
<evidence type="ECO:0000313" key="5">
    <source>
        <dbReference type="EMBL" id="CAB4211796.1"/>
    </source>
</evidence>
<feature type="region of interest" description="Disordered" evidence="1">
    <location>
        <begin position="115"/>
        <end position="147"/>
    </location>
</feature>
<feature type="compositionally biased region" description="Pro residues" evidence="1">
    <location>
        <begin position="123"/>
        <end position="136"/>
    </location>
</feature>